<proteinExistence type="predicted"/>
<dbReference type="STRING" id="6335.A0A0V1L1D0"/>
<organism evidence="1 2">
    <name type="scientific">Trichinella nativa</name>
    <dbReference type="NCBI Taxonomy" id="6335"/>
    <lineage>
        <taxon>Eukaryota</taxon>
        <taxon>Metazoa</taxon>
        <taxon>Ecdysozoa</taxon>
        <taxon>Nematoda</taxon>
        <taxon>Enoplea</taxon>
        <taxon>Dorylaimia</taxon>
        <taxon>Trichinellida</taxon>
        <taxon>Trichinellidae</taxon>
        <taxon>Trichinella</taxon>
    </lineage>
</organism>
<sequence>MAQFNEVQDKSTGICVLQSSLLHTHQALNDIHGRPFGPAVFLLLYLMQSPSHKDIIILLILVYIQQTPVTLKMMIGLQISFILQQSYIALYPRNQFNIDRRNKDRSSKEISHFLIIAVTIQIFVKKFTESTVLLKNMSSIQSSNDILKHSNRKWNPSYAGSPRTKRNASTSGKYKCAYCTCSFQNKDTSRKRFFERHLKDLLDKQTHDECMISSTANIVALMAIFTDTLTLFTNALKPKGVDIKVLDASDSRRSSRQR</sequence>
<accession>A0A0V1L1D0</accession>
<name>A0A0V1L1D0_9BILA</name>
<reference evidence="1 2" key="1">
    <citation type="submission" date="2015-05" db="EMBL/GenBank/DDBJ databases">
        <title>Evolution of Trichinella species and genotypes.</title>
        <authorList>
            <person name="Korhonen P.K."/>
            <person name="Edoardo P."/>
            <person name="Giuseppe L.R."/>
            <person name="Gasser R.B."/>
        </authorList>
    </citation>
    <scope>NUCLEOTIDE SEQUENCE [LARGE SCALE GENOMIC DNA]</scope>
    <source>
        <strain evidence="1">ISS10</strain>
    </source>
</reference>
<dbReference type="AlphaFoldDB" id="A0A0V1L1D0"/>
<protein>
    <submittedName>
        <fullName evidence="1">Uncharacterized protein</fullName>
    </submittedName>
</protein>
<keyword evidence="2" id="KW-1185">Reference proteome</keyword>
<gene>
    <name evidence="1" type="ORF">T02_8493</name>
</gene>
<evidence type="ECO:0000313" key="2">
    <source>
        <dbReference type="Proteomes" id="UP000054721"/>
    </source>
</evidence>
<dbReference type="Proteomes" id="UP000054721">
    <property type="component" value="Unassembled WGS sequence"/>
</dbReference>
<comment type="caution">
    <text evidence="1">The sequence shown here is derived from an EMBL/GenBank/DDBJ whole genome shotgun (WGS) entry which is preliminary data.</text>
</comment>
<dbReference type="OrthoDB" id="5943061at2759"/>
<evidence type="ECO:0000313" key="1">
    <source>
        <dbReference type="EMBL" id="KRZ53217.1"/>
    </source>
</evidence>
<dbReference type="EMBL" id="JYDW01000170">
    <property type="protein sequence ID" value="KRZ53217.1"/>
    <property type="molecule type" value="Genomic_DNA"/>
</dbReference>